<evidence type="ECO:0000256" key="3">
    <source>
        <dbReference type="RuleBase" id="RU004378"/>
    </source>
</evidence>
<evidence type="ECO:0000256" key="2">
    <source>
        <dbReference type="ARBA" id="ARBA00022737"/>
    </source>
</evidence>
<evidence type="ECO:0000313" key="6">
    <source>
        <dbReference type="Proteomes" id="UP000053240"/>
    </source>
</evidence>
<gene>
    <name evidence="5" type="ORF">RR48_10073</name>
</gene>
<dbReference type="InterPro" id="IPR002635">
    <property type="entry name" value="Chorion"/>
</dbReference>
<sequence>MSANFFIICLSIFILNAITGQCTATVYNGIIGALAPESSLSCGGIAHGLPGCTQSHGGGFAVTSASPIAPNGVTIISDNLIVEGALSVCGQLPVLGTAALEGPLPAAGQGAVEYGCGDGEVGIFSEEAFGIPVGLPGPGCANALPTMLPGPAIEAYPMATPFINNIQVTPTISELVPSLQYGDMTMGGDLPIGGTIKVCGCFPVYGMIAVDGALPSAGTAVVDDLFGRQSFEVRCGGPYF</sequence>
<reference evidence="5 6" key="1">
    <citation type="journal article" date="2015" name="Nat. Commun.">
        <title>Outbred genome sequencing and CRISPR/Cas9 gene editing in butterflies.</title>
        <authorList>
            <person name="Li X."/>
            <person name="Fan D."/>
            <person name="Zhang W."/>
            <person name="Liu G."/>
            <person name="Zhang L."/>
            <person name="Zhao L."/>
            <person name="Fang X."/>
            <person name="Chen L."/>
            <person name="Dong Y."/>
            <person name="Chen Y."/>
            <person name="Ding Y."/>
            <person name="Zhao R."/>
            <person name="Feng M."/>
            <person name="Zhu Y."/>
            <person name="Feng Y."/>
            <person name="Jiang X."/>
            <person name="Zhu D."/>
            <person name="Xiang H."/>
            <person name="Feng X."/>
            <person name="Li S."/>
            <person name="Wang J."/>
            <person name="Zhang G."/>
            <person name="Kronforst M.R."/>
            <person name="Wang W."/>
        </authorList>
    </citation>
    <scope>NUCLEOTIDE SEQUENCE [LARGE SCALE GENOMIC DNA]</scope>
    <source>
        <strain evidence="5">Ya'a_city_454_Pm</strain>
        <tissue evidence="5">Whole body</tissue>
    </source>
</reference>
<feature type="signal peptide" evidence="4">
    <location>
        <begin position="1"/>
        <end position="24"/>
    </location>
</feature>
<keyword evidence="4" id="KW-0732">Signal</keyword>
<protein>
    <submittedName>
        <fullName evidence="5">Chorion class CB protein PC404</fullName>
    </submittedName>
</protein>
<dbReference type="GO" id="GO:0005213">
    <property type="term" value="F:structural constituent of egg chorion"/>
    <property type="evidence" value="ECO:0007669"/>
    <property type="project" value="InterPro"/>
</dbReference>
<dbReference type="GO" id="GO:0042600">
    <property type="term" value="C:egg chorion"/>
    <property type="evidence" value="ECO:0007669"/>
    <property type="project" value="InterPro"/>
</dbReference>
<feature type="chain" id="PRO_5008264748" evidence="4">
    <location>
        <begin position="25"/>
        <end position="240"/>
    </location>
</feature>
<dbReference type="EMBL" id="KQ460890">
    <property type="protein sequence ID" value="KPJ10893.1"/>
    <property type="molecule type" value="Genomic_DNA"/>
</dbReference>
<proteinExistence type="inferred from homology"/>
<organism evidence="5 6">
    <name type="scientific">Papilio machaon</name>
    <name type="common">Old World swallowtail butterfly</name>
    <dbReference type="NCBI Taxonomy" id="76193"/>
    <lineage>
        <taxon>Eukaryota</taxon>
        <taxon>Metazoa</taxon>
        <taxon>Ecdysozoa</taxon>
        <taxon>Arthropoda</taxon>
        <taxon>Hexapoda</taxon>
        <taxon>Insecta</taxon>
        <taxon>Pterygota</taxon>
        <taxon>Neoptera</taxon>
        <taxon>Endopterygota</taxon>
        <taxon>Lepidoptera</taxon>
        <taxon>Glossata</taxon>
        <taxon>Ditrysia</taxon>
        <taxon>Papilionoidea</taxon>
        <taxon>Papilionidae</taxon>
        <taxon>Papilioninae</taxon>
        <taxon>Papilio</taxon>
    </lineage>
</organism>
<dbReference type="InParanoid" id="A0A194QZC5"/>
<accession>A0A194QZC5</accession>
<dbReference type="Proteomes" id="UP000053240">
    <property type="component" value="Unassembled WGS sequence"/>
</dbReference>
<keyword evidence="6" id="KW-1185">Reference proteome</keyword>
<dbReference type="GO" id="GO:0007304">
    <property type="term" value="P:chorion-containing eggshell formation"/>
    <property type="evidence" value="ECO:0007669"/>
    <property type="project" value="InterPro"/>
</dbReference>
<dbReference type="AlphaFoldDB" id="A0A194QZC5"/>
<evidence type="ECO:0000313" key="5">
    <source>
        <dbReference type="EMBL" id="KPJ10893.1"/>
    </source>
</evidence>
<evidence type="ECO:0000256" key="1">
    <source>
        <dbReference type="ARBA" id="ARBA00005906"/>
    </source>
</evidence>
<dbReference type="Pfam" id="PF01723">
    <property type="entry name" value="Chorion_1"/>
    <property type="match status" value="1"/>
</dbReference>
<name>A0A194QZC5_PAPMA</name>
<evidence type="ECO:0000256" key="4">
    <source>
        <dbReference type="SAM" id="SignalP"/>
    </source>
</evidence>
<comment type="similarity">
    <text evidence="1 3">Belongs to the chorion protein family.</text>
</comment>
<keyword evidence="2" id="KW-0677">Repeat</keyword>